<evidence type="ECO:0000313" key="4">
    <source>
        <dbReference type="WBParaSite" id="HNAJ_0000193001-mRNA-1"/>
    </source>
</evidence>
<evidence type="ECO:0000313" key="3">
    <source>
        <dbReference type="Proteomes" id="UP000278807"/>
    </source>
</evidence>
<organism evidence="4">
    <name type="scientific">Rodentolepis nana</name>
    <name type="common">Dwarf tapeworm</name>
    <name type="synonym">Hymenolepis nana</name>
    <dbReference type="NCBI Taxonomy" id="102285"/>
    <lineage>
        <taxon>Eukaryota</taxon>
        <taxon>Metazoa</taxon>
        <taxon>Spiralia</taxon>
        <taxon>Lophotrochozoa</taxon>
        <taxon>Platyhelminthes</taxon>
        <taxon>Cestoda</taxon>
        <taxon>Eucestoda</taxon>
        <taxon>Cyclophyllidea</taxon>
        <taxon>Hymenolepididae</taxon>
        <taxon>Rodentolepis</taxon>
    </lineage>
</organism>
<proteinExistence type="predicted"/>
<gene>
    <name evidence="2" type="ORF">HNAJ_LOCUS1929</name>
</gene>
<keyword evidence="3" id="KW-1185">Reference proteome</keyword>
<protein>
    <submittedName>
        <fullName evidence="4">Miff domain-containing protein</fullName>
    </submittedName>
</protein>
<evidence type="ECO:0000256" key="1">
    <source>
        <dbReference type="SAM" id="MobiDB-lite"/>
    </source>
</evidence>
<accession>A0A0R3T4E6</accession>
<feature type="region of interest" description="Disordered" evidence="1">
    <location>
        <begin position="48"/>
        <end position="75"/>
    </location>
</feature>
<reference evidence="2 3" key="2">
    <citation type="submission" date="2018-11" db="EMBL/GenBank/DDBJ databases">
        <authorList>
            <consortium name="Pathogen Informatics"/>
        </authorList>
    </citation>
    <scope>NUCLEOTIDE SEQUENCE [LARGE SCALE GENOMIC DNA]</scope>
</reference>
<dbReference type="AlphaFoldDB" id="A0A0R3T4E6"/>
<evidence type="ECO:0000313" key="2">
    <source>
        <dbReference type="EMBL" id="VDN97788.1"/>
    </source>
</evidence>
<dbReference type="WBParaSite" id="HNAJ_0000193001-mRNA-1">
    <property type="protein sequence ID" value="HNAJ_0000193001-mRNA-1"/>
    <property type="gene ID" value="HNAJ_0000193001"/>
</dbReference>
<sequence>MAMQEFSGRPHLKLDHVPSVPVDLKEMKAARMPVSSIRRTEELMNLHTTELDESSSRLSDSIGEPKEKTDETNTSELIQVCSFIS</sequence>
<reference evidence="4" key="1">
    <citation type="submission" date="2017-02" db="UniProtKB">
        <authorList>
            <consortium name="WormBaseParasite"/>
        </authorList>
    </citation>
    <scope>IDENTIFICATION</scope>
</reference>
<name>A0A0R3T4E6_RODNA</name>
<dbReference type="EMBL" id="UZAE01000843">
    <property type="protein sequence ID" value="VDN97788.1"/>
    <property type="molecule type" value="Genomic_DNA"/>
</dbReference>
<dbReference type="Proteomes" id="UP000278807">
    <property type="component" value="Unassembled WGS sequence"/>
</dbReference>